<dbReference type="InterPro" id="IPR011598">
    <property type="entry name" value="bHLH_dom"/>
</dbReference>
<dbReference type="Proteomes" id="UP000734854">
    <property type="component" value="Unassembled WGS sequence"/>
</dbReference>
<evidence type="ECO:0000313" key="6">
    <source>
        <dbReference type="Proteomes" id="UP000734854"/>
    </source>
</evidence>
<dbReference type="GO" id="GO:0006879">
    <property type="term" value="P:intracellular iron ion homeostasis"/>
    <property type="evidence" value="ECO:0007669"/>
    <property type="project" value="InterPro"/>
</dbReference>
<dbReference type="OrthoDB" id="515493at2759"/>
<gene>
    <name evidence="5" type="ORF">ZIOFF_034362</name>
</gene>
<evidence type="ECO:0000256" key="2">
    <source>
        <dbReference type="ARBA" id="ARBA00023163"/>
    </source>
</evidence>
<organism evidence="5 6">
    <name type="scientific">Zingiber officinale</name>
    <name type="common">Ginger</name>
    <name type="synonym">Amomum zingiber</name>
    <dbReference type="NCBI Taxonomy" id="94328"/>
    <lineage>
        <taxon>Eukaryota</taxon>
        <taxon>Viridiplantae</taxon>
        <taxon>Streptophyta</taxon>
        <taxon>Embryophyta</taxon>
        <taxon>Tracheophyta</taxon>
        <taxon>Spermatophyta</taxon>
        <taxon>Magnoliopsida</taxon>
        <taxon>Liliopsida</taxon>
        <taxon>Zingiberales</taxon>
        <taxon>Zingiberaceae</taxon>
        <taxon>Zingiber</taxon>
    </lineage>
</organism>
<sequence length="229" mass="25571">MGANSIGEYWDDDGGSDGELRCAIESFCGMDSTAGVHIEEAYADVHDTEKTSSRKRTWDDPIMRTKSKACREKMRRDKINDRFSQLSSVLDTRRPPKSDKASILTDAASVLTQLKTEAQELKESNEKLKETVKDLKIEKNELRKEKMKLKADKEKLEHRIKAISLPPAHFMPHPLAYHPAAAPAASANVHAPSNKAAHFAAYPGMGMWQWLPSAAIDTTKDTNLWPPNA</sequence>
<accession>A0A8J5GKU6</accession>
<dbReference type="PANTHER" id="PTHR46133">
    <property type="entry name" value="BHLH TRANSCRIPTION FACTOR"/>
    <property type="match status" value="1"/>
</dbReference>
<feature type="coiled-coil region" evidence="3">
    <location>
        <begin position="104"/>
        <end position="159"/>
    </location>
</feature>
<keyword evidence="6" id="KW-1185">Reference proteome</keyword>
<dbReference type="Pfam" id="PF00010">
    <property type="entry name" value="HLH"/>
    <property type="match status" value="1"/>
</dbReference>
<dbReference type="CDD" id="cd11446">
    <property type="entry name" value="bHLH_AtILR3_like"/>
    <property type="match status" value="1"/>
</dbReference>
<evidence type="ECO:0000256" key="1">
    <source>
        <dbReference type="ARBA" id="ARBA00023015"/>
    </source>
</evidence>
<reference evidence="5 6" key="1">
    <citation type="submission" date="2020-08" db="EMBL/GenBank/DDBJ databases">
        <title>Plant Genome Project.</title>
        <authorList>
            <person name="Zhang R.-G."/>
        </authorList>
    </citation>
    <scope>NUCLEOTIDE SEQUENCE [LARGE SCALE GENOMIC DNA]</scope>
    <source>
        <tissue evidence="5">Rhizome</tissue>
    </source>
</reference>
<feature type="domain" description="BHLH" evidence="4">
    <location>
        <begin position="63"/>
        <end position="114"/>
    </location>
</feature>
<protein>
    <recommendedName>
        <fullName evidence="4">BHLH domain-containing protein</fullName>
    </recommendedName>
</protein>
<keyword evidence="2" id="KW-0804">Transcription</keyword>
<comment type="caution">
    <text evidence="5">The sequence shown here is derived from an EMBL/GenBank/DDBJ whole genome shotgun (WGS) entry which is preliminary data.</text>
</comment>
<keyword evidence="1" id="KW-0805">Transcription regulation</keyword>
<name>A0A8J5GKU6_ZINOF</name>
<dbReference type="PANTHER" id="PTHR46133:SF15">
    <property type="entry name" value="BHLH TRANSCRIPTION FACTOR"/>
    <property type="match status" value="1"/>
</dbReference>
<evidence type="ECO:0000256" key="3">
    <source>
        <dbReference type="SAM" id="Coils"/>
    </source>
</evidence>
<dbReference type="PROSITE" id="PS50888">
    <property type="entry name" value="BHLH"/>
    <property type="match status" value="1"/>
</dbReference>
<dbReference type="InterPro" id="IPR044818">
    <property type="entry name" value="ILR3-like"/>
</dbReference>
<evidence type="ECO:0000313" key="5">
    <source>
        <dbReference type="EMBL" id="KAG6508979.1"/>
    </source>
</evidence>
<dbReference type="AlphaFoldDB" id="A0A8J5GKU6"/>
<dbReference type="GO" id="GO:0046983">
    <property type="term" value="F:protein dimerization activity"/>
    <property type="evidence" value="ECO:0007669"/>
    <property type="project" value="InterPro"/>
</dbReference>
<proteinExistence type="predicted"/>
<evidence type="ECO:0000259" key="4">
    <source>
        <dbReference type="PROSITE" id="PS50888"/>
    </source>
</evidence>
<keyword evidence="3" id="KW-0175">Coiled coil</keyword>
<dbReference type="GO" id="GO:0003700">
    <property type="term" value="F:DNA-binding transcription factor activity"/>
    <property type="evidence" value="ECO:0007669"/>
    <property type="project" value="InterPro"/>
</dbReference>
<dbReference type="EMBL" id="JACMSC010000009">
    <property type="protein sequence ID" value="KAG6508979.1"/>
    <property type="molecule type" value="Genomic_DNA"/>
</dbReference>
<dbReference type="SMART" id="SM00353">
    <property type="entry name" value="HLH"/>
    <property type="match status" value="1"/>
</dbReference>